<keyword evidence="3" id="KW-1185">Reference proteome</keyword>
<dbReference type="PANTHER" id="PTHR31836:SF21">
    <property type="entry name" value="EXPANSIN-LIKE PROTEIN 7"/>
    <property type="match status" value="1"/>
</dbReference>
<sequence>GACGQVRGAHELVAGVGPSHYGHQANPNHAPICGRYLVVEGSRGSVRVQISDKCDGCGPNDLLISPKAFEAISEIHLGVANIKWHFEDSSSEHHHQQQQTGLAH</sequence>
<dbReference type="AlphaFoldDB" id="A0A4Q0A0R5"/>
<dbReference type="EMBL" id="ML002259">
    <property type="protein sequence ID" value="RKP39594.1"/>
    <property type="molecule type" value="Genomic_DNA"/>
</dbReference>
<organism evidence="2 3">
    <name type="scientific">Dimargaris cristalligena</name>
    <dbReference type="NCBI Taxonomy" id="215637"/>
    <lineage>
        <taxon>Eukaryota</taxon>
        <taxon>Fungi</taxon>
        <taxon>Fungi incertae sedis</taxon>
        <taxon>Zoopagomycota</taxon>
        <taxon>Kickxellomycotina</taxon>
        <taxon>Dimargaritomycetes</taxon>
        <taxon>Dimargaritales</taxon>
        <taxon>Dimargaritaceae</taxon>
        <taxon>Dimargaris</taxon>
    </lineage>
</organism>
<dbReference type="Proteomes" id="UP000268162">
    <property type="component" value="Unassembled WGS sequence"/>
</dbReference>
<feature type="non-terminal residue" evidence="2">
    <location>
        <position position="1"/>
    </location>
</feature>
<reference evidence="3" key="1">
    <citation type="journal article" date="2018" name="Nat. Microbiol.">
        <title>Leveraging single-cell genomics to expand the fungal tree of life.</title>
        <authorList>
            <person name="Ahrendt S.R."/>
            <person name="Quandt C.A."/>
            <person name="Ciobanu D."/>
            <person name="Clum A."/>
            <person name="Salamov A."/>
            <person name="Andreopoulos B."/>
            <person name="Cheng J.F."/>
            <person name="Woyke T."/>
            <person name="Pelin A."/>
            <person name="Henrissat B."/>
            <person name="Reynolds N.K."/>
            <person name="Benny G.L."/>
            <person name="Smith M.E."/>
            <person name="James T.Y."/>
            <person name="Grigoriev I.V."/>
        </authorList>
    </citation>
    <scope>NUCLEOTIDE SEQUENCE [LARGE SCALE GENOMIC DNA]</scope>
    <source>
        <strain evidence="3">RSA 468</strain>
    </source>
</reference>
<protein>
    <recommendedName>
        <fullName evidence="4">RlpA-like double-psi beta-barrel-protein domain-containing protein-containing protein</fullName>
    </recommendedName>
</protein>
<dbReference type="SUPFAM" id="SSF50685">
    <property type="entry name" value="Barwin-like endoglucanases"/>
    <property type="match status" value="1"/>
</dbReference>
<proteinExistence type="predicted"/>
<accession>A0A4Q0A0R5</accession>
<evidence type="ECO:0000256" key="1">
    <source>
        <dbReference type="ARBA" id="ARBA00022729"/>
    </source>
</evidence>
<gene>
    <name evidence="2" type="ORF">BJ085DRAFT_19628</name>
</gene>
<dbReference type="PANTHER" id="PTHR31836">
    <property type="match status" value="1"/>
</dbReference>
<dbReference type="Gene3D" id="2.40.40.10">
    <property type="entry name" value="RlpA-like domain"/>
    <property type="match status" value="1"/>
</dbReference>
<dbReference type="InterPro" id="IPR051477">
    <property type="entry name" value="Expansin_CellWall"/>
</dbReference>
<name>A0A4Q0A0R5_9FUNG</name>
<dbReference type="STRING" id="215637.A0A4Q0A0R5"/>
<evidence type="ECO:0000313" key="2">
    <source>
        <dbReference type="EMBL" id="RKP39594.1"/>
    </source>
</evidence>
<evidence type="ECO:0000313" key="3">
    <source>
        <dbReference type="Proteomes" id="UP000268162"/>
    </source>
</evidence>
<dbReference type="InterPro" id="IPR036908">
    <property type="entry name" value="RlpA-like_sf"/>
</dbReference>
<keyword evidence="1" id="KW-0732">Signal</keyword>
<evidence type="ECO:0008006" key="4">
    <source>
        <dbReference type="Google" id="ProtNLM"/>
    </source>
</evidence>
<dbReference type="CDD" id="cd22191">
    <property type="entry name" value="DPBB_RlpA_EXP_N-like"/>
    <property type="match status" value="1"/>
</dbReference>